<gene>
    <name evidence="2" type="ORF">HB662_15195</name>
</gene>
<dbReference type="RefSeq" id="WP_168050641.1">
    <property type="nucleotide sequence ID" value="NZ_JAATJR010000004.1"/>
</dbReference>
<dbReference type="InterPro" id="IPR016032">
    <property type="entry name" value="Sig_transdc_resp-reg_C-effctor"/>
</dbReference>
<keyword evidence="3" id="KW-1185">Reference proteome</keyword>
<dbReference type="Proteomes" id="UP000765160">
    <property type="component" value="Unassembled WGS sequence"/>
</dbReference>
<dbReference type="Gene3D" id="1.10.10.10">
    <property type="entry name" value="Winged helix-like DNA-binding domain superfamily/Winged helix DNA-binding domain"/>
    <property type="match status" value="1"/>
</dbReference>
<organism evidence="2 3">
    <name type="scientific">Falsiroseomonas frigidaquae</name>
    <dbReference type="NCBI Taxonomy" id="487318"/>
    <lineage>
        <taxon>Bacteria</taxon>
        <taxon>Pseudomonadati</taxon>
        <taxon>Pseudomonadota</taxon>
        <taxon>Alphaproteobacteria</taxon>
        <taxon>Acetobacterales</taxon>
        <taxon>Roseomonadaceae</taxon>
        <taxon>Falsiroseomonas</taxon>
    </lineage>
</organism>
<name>A0ABX1F1C3_9PROT</name>
<protein>
    <recommendedName>
        <fullName evidence="1">HTH luxR-type domain-containing protein</fullName>
    </recommendedName>
</protein>
<dbReference type="SUPFAM" id="SSF46894">
    <property type="entry name" value="C-terminal effector domain of the bipartite response regulators"/>
    <property type="match status" value="1"/>
</dbReference>
<dbReference type="SMART" id="SM00421">
    <property type="entry name" value="HTH_LUXR"/>
    <property type="match status" value="1"/>
</dbReference>
<evidence type="ECO:0000313" key="3">
    <source>
        <dbReference type="Proteomes" id="UP000765160"/>
    </source>
</evidence>
<reference evidence="2 3" key="1">
    <citation type="submission" date="2020-03" db="EMBL/GenBank/DDBJ databases">
        <title>Roseomonas selenitidurans sp. nov. isolated from soil.</title>
        <authorList>
            <person name="Liu H."/>
        </authorList>
    </citation>
    <scope>NUCLEOTIDE SEQUENCE [LARGE SCALE GENOMIC DNA]</scope>
    <source>
        <strain evidence="2 3">JCM 15073</strain>
    </source>
</reference>
<evidence type="ECO:0000313" key="2">
    <source>
        <dbReference type="EMBL" id="NKE46131.1"/>
    </source>
</evidence>
<feature type="domain" description="HTH luxR-type" evidence="1">
    <location>
        <begin position="321"/>
        <end position="378"/>
    </location>
</feature>
<comment type="caution">
    <text evidence="2">The sequence shown here is derived from an EMBL/GenBank/DDBJ whole genome shotgun (WGS) entry which is preliminary data.</text>
</comment>
<dbReference type="InterPro" id="IPR036388">
    <property type="entry name" value="WH-like_DNA-bd_sf"/>
</dbReference>
<dbReference type="EMBL" id="JAAVTX010000004">
    <property type="protein sequence ID" value="NKE46131.1"/>
    <property type="molecule type" value="Genomic_DNA"/>
</dbReference>
<evidence type="ECO:0000259" key="1">
    <source>
        <dbReference type="SMART" id="SM00421"/>
    </source>
</evidence>
<proteinExistence type="predicted"/>
<sequence length="383" mass="40441">MSISAATPSPEAFALDIYAAVLDGRGLAAAIAPLAEALQTSTHAVHLMQYEQGLLRESRCEGGGLALDVTNGYQDHWIYRDPWAIAAARQGEGVLNMGRVVPVSAYRRSAIWNEWKAPRDGAFHCLSATVQAPDGTVGRIAFHRSARAAPFGPAEEALLDPLFPHLRRTLLLQNRLAADGWQAARALRTGFAALRQGVVLLDRQRRIVVTNPAVEAMVAQRDGLALAPEGGLATPDAEARQALARAVGSALASISGKVKLMPDAASVALPRPSGAPPYLVQAMPLRRLDAPGAPEGFTGVMLLVTDDHSRAHPRAPLLRQAFGLTPAEGALAAALAAGRSVAQHAATRKIAVATAQDHLAAIRRKTGCRSLADLTRLLGRMTG</sequence>
<dbReference type="InterPro" id="IPR000792">
    <property type="entry name" value="Tscrpt_reg_LuxR_C"/>
</dbReference>
<accession>A0ABX1F1C3</accession>